<accession>A0A1T2L6R0</accession>
<protein>
    <submittedName>
        <fullName evidence="2">Uncharacterized protein</fullName>
    </submittedName>
</protein>
<dbReference type="AlphaFoldDB" id="A0A1T2L6R0"/>
<dbReference type="Proteomes" id="UP000191110">
    <property type="component" value="Unassembled WGS sequence"/>
</dbReference>
<feature type="compositionally biased region" description="Basic residues" evidence="1">
    <location>
        <begin position="251"/>
        <end position="262"/>
    </location>
</feature>
<proteinExistence type="predicted"/>
<sequence length="292" mass="33846">MIKLLLPAMGALLVLSGCNVNPTHSEVRVYKEQAYDYYDTEVVDDYYDRYADRYDYDEPPVVVHRTKVIHNHIHTPPPVKRVVKVVHKHPHHGKHTDHHHDKHPHADKKGFIHKTKHRHDGKELKRAVHIDKRGPVIGSKSVTHIKKRSTTHPKKRAVTTRTVVSKKAVDKRDHAIKSRKVVRTKRVIPNPIKGKKSVKVTTTQASKQVKGNGRVVKRSVKVERELKRNGTRKVTKVERKTVKSKRDAERKARKAAQQKKRQERKDGGLTAVSVDAEQIDRNGKRERRYRHY</sequence>
<evidence type="ECO:0000313" key="2">
    <source>
        <dbReference type="EMBL" id="OOZ40742.1"/>
    </source>
</evidence>
<dbReference type="EMBL" id="MPRL01000018">
    <property type="protein sequence ID" value="OOZ40742.1"/>
    <property type="molecule type" value="Genomic_DNA"/>
</dbReference>
<organism evidence="2 3">
    <name type="scientific">Solemya pervernicosa gill symbiont</name>
    <dbReference type="NCBI Taxonomy" id="642797"/>
    <lineage>
        <taxon>Bacteria</taxon>
        <taxon>Pseudomonadati</taxon>
        <taxon>Pseudomonadota</taxon>
        <taxon>Gammaproteobacteria</taxon>
        <taxon>sulfur-oxidizing symbionts</taxon>
    </lineage>
</organism>
<dbReference type="PROSITE" id="PS51257">
    <property type="entry name" value="PROKAR_LIPOPROTEIN"/>
    <property type="match status" value="1"/>
</dbReference>
<evidence type="ECO:0000313" key="3">
    <source>
        <dbReference type="Proteomes" id="UP000191110"/>
    </source>
</evidence>
<feature type="compositionally biased region" description="Basic and acidic residues" evidence="1">
    <location>
        <begin position="235"/>
        <end position="250"/>
    </location>
</feature>
<keyword evidence="3" id="KW-1185">Reference proteome</keyword>
<gene>
    <name evidence="2" type="ORF">BOW53_06390</name>
</gene>
<reference evidence="2 3" key="1">
    <citation type="submission" date="2016-11" db="EMBL/GenBank/DDBJ databases">
        <title>Mixed transmission modes and dynamic genome evolution in an obligate animal-bacterial symbiosis.</title>
        <authorList>
            <person name="Russell S.L."/>
            <person name="Corbett-Detig R.B."/>
            <person name="Cavanaugh C.M."/>
        </authorList>
    </citation>
    <scope>NUCLEOTIDE SEQUENCE [LARGE SCALE GENOMIC DNA]</scope>
    <source>
        <strain evidence="2">Sveles-Q1</strain>
    </source>
</reference>
<comment type="caution">
    <text evidence="2">The sequence shown here is derived from an EMBL/GenBank/DDBJ whole genome shotgun (WGS) entry which is preliminary data.</text>
</comment>
<name>A0A1T2L6R0_9GAMM</name>
<feature type="region of interest" description="Disordered" evidence="1">
    <location>
        <begin position="227"/>
        <end position="292"/>
    </location>
</feature>
<evidence type="ECO:0000256" key="1">
    <source>
        <dbReference type="SAM" id="MobiDB-lite"/>
    </source>
</evidence>
<dbReference type="RefSeq" id="WP_078483254.1">
    <property type="nucleotide sequence ID" value="NZ_MPRL01000018.1"/>
</dbReference>